<feature type="transmembrane region" description="Helical" evidence="1">
    <location>
        <begin position="60"/>
        <end position="80"/>
    </location>
</feature>
<feature type="transmembrane region" description="Helical" evidence="1">
    <location>
        <begin position="37"/>
        <end position="54"/>
    </location>
</feature>
<accession>C7MP60</accession>
<dbReference type="HOGENOM" id="CLU_155276_0_0_11"/>
<evidence type="ECO:0000313" key="3">
    <source>
        <dbReference type="Proteomes" id="UP000000954"/>
    </source>
</evidence>
<dbReference type="EMBL" id="CP001682">
    <property type="protein sequence ID" value="ACU94700.1"/>
    <property type="molecule type" value="Genomic_DNA"/>
</dbReference>
<dbReference type="Proteomes" id="UP000000954">
    <property type="component" value="Chromosome"/>
</dbReference>
<dbReference type="AlphaFoldDB" id="C7MP60"/>
<keyword evidence="1" id="KW-1133">Transmembrane helix</keyword>
<keyword evidence="1" id="KW-0472">Membrane</keyword>
<reference evidence="2 3" key="1">
    <citation type="journal article" date="2009" name="Stand. Genomic Sci.">
        <title>Complete genome sequence of Cryptobacterium curtum type strain (12-3).</title>
        <authorList>
            <person name="Mavrommatis K."/>
            <person name="Pukall R."/>
            <person name="Rohde C."/>
            <person name="Chen F."/>
            <person name="Sims D."/>
            <person name="Brettin T."/>
            <person name="Kuske C."/>
            <person name="Detter J.C."/>
            <person name="Han C."/>
            <person name="Lapidus A."/>
            <person name="Copeland A."/>
            <person name="Glavina Del Rio T."/>
            <person name="Nolan M."/>
            <person name="Lucas S."/>
            <person name="Tice H."/>
            <person name="Cheng J.F."/>
            <person name="Bruce D."/>
            <person name="Goodwin L."/>
            <person name="Pitluck S."/>
            <person name="Ovchinnikova G."/>
            <person name="Pati A."/>
            <person name="Ivanova N."/>
            <person name="Chen A."/>
            <person name="Palaniappan K."/>
            <person name="Chain P."/>
            <person name="D'haeseleer P."/>
            <person name="Goker M."/>
            <person name="Bristow J."/>
            <person name="Eisen J.A."/>
            <person name="Markowitz V."/>
            <person name="Hugenholtz P."/>
            <person name="Rohde M."/>
            <person name="Klenk H.P."/>
            <person name="Kyrpides N.C."/>
        </authorList>
    </citation>
    <scope>NUCLEOTIDE SEQUENCE [LARGE SCALE GENOMIC DNA]</scope>
    <source>
        <strain evidence="3">ATCC 700683 / DSM 15641 / 12-3</strain>
    </source>
</reference>
<dbReference type="STRING" id="469378.Ccur_10090"/>
<name>C7MP60_CRYCD</name>
<evidence type="ECO:0000313" key="2">
    <source>
        <dbReference type="EMBL" id="ACU94700.1"/>
    </source>
</evidence>
<keyword evidence="1" id="KW-0812">Transmembrane</keyword>
<dbReference type="eggNOG" id="ENOG5032Y8D">
    <property type="taxonomic scope" value="Bacteria"/>
</dbReference>
<dbReference type="RefSeq" id="WP_012803385.1">
    <property type="nucleotide sequence ID" value="NC_013170.1"/>
</dbReference>
<protein>
    <recommendedName>
        <fullName evidence="4">PQ loop repeat protein</fullName>
    </recommendedName>
</protein>
<dbReference type="OrthoDB" id="5827at2"/>
<evidence type="ECO:0008006" key="4">
    <source>
        <dbReference type="Google" id="ProtNLM"/>
    </source>
</evidence>
<evidence type="ECO:0000256" key="1">
    <source>
        <dbReference type="SAM" id="Phobius"/>
    </source>
</evidence>
<organism evidence="2 3">
    <name type="scientific">Cryptobacterium curtum (strain ATCC 700683 / DSM 15641 / CCUG 43107 / 12-3)</name>
    <dbReference type="NCBI Taxonomy" id="469378"/>
    <lineage>
        <taxon>Bacteria</taxon>
        <taxon>Bacillati</taxon>
        <taxon>Actinomycetota</taxon>
        <taxon>Coriobacteriia</taxon>
        <taxon>Eggerthellales</taxon>
        <taxon>Eggerthellaceae</taxon>
        <taxon>Cryptobacterium</taxon>
    </lineage>
</organism>
<gene>
    <name evidence="2" type="ordered locus">Ccur_10090</name>
</gene>
<dbReference type="KEGG" id="ccu:Ccur_10090"/>
<proteinExistence type="predicted"/>
<sequence length="101" mass="11081">MAEILEAVMMICFGLSWPMNAYKAFKSRTAAGSSWQFIALITFGYIAGIAAKFASGSLNWVLAVYVINLVAVLICFAVYVRNRKLDALRAARRTAAVDVIK</sequence>
<keyword evidence="3" id="KW-1185">Reference proteome</keyword>